<feature type="compositionally biased region" description="Basic and acidic residues" evidence="2">
    <location>
        <begin position="427"/>
        <end position="436"/>
    </location>
</feature>
<name>A0A8S3YCM9_PARAO</name>
<gene>
    <name evidence="3" type="ORF">PAPOLLO_LOCUS28127</name>
</gene>
<evidence type="ECO:0000313" key="3">
    <source>
        <dbReference type="EMBL" id="CAG5059779.1"/>
    </source>
</evidence>
<comment type="caution">
    <text evidence="3">The sequence shown here is derived from an EMBL/GenBank/DDBJ whole genome shotgun (WGS) entry which is preliminary data.</text>
</comment>
<accession>A0A8S3YCM9</accession>
<evidence type="ECO:0000313" key="4">
    <source>
        <dbReference type="Proteomes" id="UP000691718"/>
    </source>
</evidence>
<evidence type="ECO:0000256" key="2">
    <source>
        <dbReference type="SAM" id="MobiDB-lite"/>
    </source>
</evidence>
<feature type="region of interest" description="Disordered" evidence="2">
    <location>
        <begin position="397"/>
        <end position="448"/>
    </location>
</feature>
<sequence>MAVQTLLTTEESNVTLRKKMLVHNISDNVILPSDTAQETTSVSTPASSELGKETTDIFSDGLTIDETLLSKSMDYTMTEVVSIQDMRDIIEQLRMDLATTQNELENIILDNNDLRSQVTNLIKENNTLKAFLSKTPPKKSKSNCSTKKKIRSSPRYSDVNIIATPPRAFSDNKTEEFSNRNILTLEKNLKDLELQLKSAKNEIADLNNQIITLQKVVQAKEFEESSLIQHTINLNSEIDKTSINYMIKVENDIAREPSNFWKYVKEKRKNRQQNKEFVYNNRILEGQQAIDAFAQYFSSVFQPDTPLLNVEAAERDAMYADCVTKAYYRAKGEETAGIAYRARMHCVFAELEPSIPLTKQNLADRVWYIMRSKIFDDAELERLRRETISSSYELAMAEDKAPQTTDQHPGVEAAMDLPVVVDSEDDESRKNEEYIGRGDFGNAHHASQ</sequence>
<reference evidence="3" key="1">
    <citation type="submission" date="2021-04" db="EMBL/GenBank/DDBJ databases">
        <authorList>
            <person name="Tunstrom K."/>
        </authorList>
    </citation>
    <scope>NUCLEOTIDE SEQUENCE</scope>
</reference>
<keyword evidence="1" id="KW-0175">Coiled coil</keyword>
<organism evidence="3 4">
    <name type="scientific">Parnassius apollo</name>
    <name type="common">Apollo butterfly</name>
    <name type="synonym">Papilio apollo</name>
    <dbReference type="NCBI Taxonomy" id="110799"/>
    <lineage>
        <taxon>Eukaryota</taxon>
        <taxon>Metazoa</taxon>
        <taxon>Ecdysozoa</taxon>
        <taxon>Arthropoda</taxon>
        <taxon>Hexapoda</taxon>
        <taxon>Insecta</taxon>
        <taxon>Pterygota</taxon>
        <taxon>Neoptera</taxon>
        <taxon>Endopterygota</taxon>
        <taxon>Lepidoptera</taxon>
        <taxon>Glossata</taxon>
        <taxon>Ditrysia</taxon>
        <taxon>Papilionoidea</taxon>
        <taxon>Papilionidae</taxon>
        <taxon>Parnassiinae</taxon>
        <taxon>Parnassini</taxon>
        <taxon>Parnassius</taxon>
        <taxon>Parnassius</taxon>
    </lineage>
</organism>
<feature type="coiled-coil region" evidence="1">
    <location>
        <begin position="83"/>
        <end position="124"/>
    </location>
</feature>
<dbReference type="Proteomes" id="UP000691718">
    <property type="component" value="Unassembled WGS sequence"/>
</dbReference>
<dbReference type="OrthoDB" id="2194416at2759"/>
<protein>
    <submittedName>
        <fullName evidence="3">(apollo) hypothetical protein</fullName>
    </submittedName>
</protein>
<dbReference type="AlphaFoldDB" id="A0A8S3YCM9"/>
<dbReference type="EMBL" id="CAJQZP010001707">
    <property type="protein sequence ID" value="CAG5059779.1"/>
    <property type="molecule type" value="Genomic_DNA"/>
</dbReference>
<keyword evidence="4" id="KW-1185">Reference proteome</keyword>
<evidence type="ECO:0000256" key="1">
    <source>
        <dbReference type="SAM" id="Coils"/>
    </source>
</evidence>
<feature type="coiled-coil region" evidence="1">
    <location>
        <begin position="175"/>
        <end position="216"/>
    </location>
</feature>
<proteinExistence type="predicted"/>